<keyword evidence="9" id="KW-1185">Reference proteome</keyword>
<dbReference type="PANTHER" id="PTHR16288:SF0">
    <property type="entry name" value="TRNA (GUANINE-N(7)-)-METHYLTRANSFERASE NON-CATALYTIC SUBUNIT WDR4"/>
    <property type="match status" value="1"/>
</dbReference>
<feature type="region of interest" description="Disordered" evidence="7">
    <location>
        <begin position="52"/>
        <end position="77"/>
    </location>
</feature>
<gene>
    <name evidence="8" type="ORF">GOMPHAMPRED_001474</name>
</gene>
<dbReference type="Gene3D" id="2.130.10.10">
    <property type="entry name" value="YVTN repeat-like/Quinoprotein amine dehydrogenase"/>
    <property type="match status" value="1"/>
</dbReference>
<comment type="function">
    <text evidence="6">Required for the formation of N(7)-methylguanine at position 46 (m7G46) in tRNA. In the complex, it is required to stabilize and induce conformational changes of the catalytic subunit.</text>
</comment>
<dbReference type="EMBL" id="CAJPDQ010000013">
    <property type="protein sequence ID" value="CAF9918269.1"/>
    <property type="molecule type" value="Genomic_DNA"/>
</dbReference>
<comment type="subcellular location">
    <subcellularLocation>
        <location evidence="1 6">Nucleus</location>
    </subcellularLocation>
</comment>
<evidence type="ECO:0000256" key="7">
    <source>
        <dbReference type="SAM" id="MobiDB-lite"/>
    </source>
</evidence>
<dbReference type="GO" id="GO:0005829">
    <property type="term" value="C:cytosol"/>
    <property type="evidence" value="ECO:0007669"/>
    <property type="project" value="TreeGrafter"/>
</dbReference>
<evidence type="ECO:0000256" key="4">
    <source>
        <dbReference type="ARBA" id="ARBA00022737"/>
    </source>
</evidence>
<evidence type="ECO:0008006" key="10">
    <source>
        <dbReference type="Google" id="ProtNLM"/>
    </source>
</evidence>
<comment type="similarity">
    <text evidence="6">Belongs to the WD repeat TRM82 family.</text>
</comment>
<dbReference type="AlphaFoldDB" id="A0A8H3F761"/>
<comment type="pathway">
    <text evidence="6">tRNA modification; N(7)-methylguanine-tRNA biosynthesis.</text>
</comment>
<keyword evidence="3 6" id="KW-0819">tRNA processing</keyword>
<keyword evidence="4 6" id="KW-0677">Repeat</keyword>
<dbReference type="SUPFAM" id="SSF50978">
    <property type="entry name" value="WD40 repeat-like"/>
    <property type="match status" value="1"/>
</dbReference>
<dbReference type="HAMAP" id="MF_03056">
    <property type="entry name" value="TRM82"/>
    <property type="match status" value="1"/>
</dbReference>
<keyword evidence="2 6" id="KW-0853">WD repeat</keyword>
<dbReference type="OrthoDB" id="339900at2759"/>
<dbReference type="GO" id="GO:0106004">
    <property type="term" value="P:tRNA (guanine-N7)-methylation"/>
    <property type="evidence" value="ECO:0007669"/>
    <property type="project" value="UniProtKB-UniRule"/>
</dbReference>
<dbReference type="InterPro" id="IPR028884">
    <property type="entry name" value="Trm82"/>
</dbReference>
<dbReference type="InterPro" id="IPR015943">
    <property type="entry name" value="WD40/YVTN_repeat-like_dom_sf"/>
</dbReference>
<dbReference type="Proteomes" id="UP000664169">
    <property type="component" value="Unassembled WGS sequence"/>
</dbReference>
<organism evidence="8 9">
    <name type="scientific">Gomphillus americanus</name>
    <dbReference type="NCBI Taxonomy" id="1940652"/>
    <lineage>
        <taxon>Eukaryota</taxon>
        <taxon>Fungi</taxon>
        <taxon>Dikarya</taxon>
        <taxon>Ascomycota</taxon>
        <taxon>Pezizomycotina</taxon>
        <taxon>Lecanoromycetes</taxon>
        <taxon>OSLEUM clade</taxon>
        <taxon>Ostropomycetidae</taxon>
        <taxon>Ostropales</taxon>
        <taxon>Graphidaceae</taxon>
        <taxon>Gomphilloideae</taxon>
        <taxon>Gomphillus</taxon>
    </lineage>
</organism>
<evidence type="ECO:0000256" key="3">
    <source>
        <dbReference type="ARBA" id="ARBA00022694"/>
    </source>
</evidence>
<name>A0A8H3F761_9LECA</name>
<dbReference type="PANTHER" id="PTHR16288">
    <property type="entry name" value="WD40 REPEAT PROTEIN 4"/>
    <property type="match status" value="1"/>
</dbReference>
<keyword evidence="5 6" id="KW-0539">Nucleus</keyword>
<protein>
    <recommendedName>
        <fullName evidence="10">Transfer RNA methyltransferase 82</fullName>
    </recommendedName>
</protein>
<evidence type="ECO:0000256" key="5">
    <source>
        <dbReference type="ARBA" id="ARBA00023242"/>
    </source>
</evidence>
<comment type="caution">
    <text evidence="8">The sequence shown here is derived from an EMBL/GenBank/DDBJ whole genome shotgun (WGS) entry which is preliminary data.</text>
</comment>
<evidence type="ECO:0000256" key="2">
    <source>
        <dbReference type="ARBA" id="ARBA00022574"/>
    </source>
</evidence>
<sequence>MLTPFQKLLYNGFGSRKVLVAASGPCLRTFDYSSGHIISRWSYLDLDAPAGNKSSDLHDEDDAPPRKKHKIDSGNASDSVSTEILIENGSGRQKPRRNGFAAPCITHLTATADGRHVVIISGEDKAIRVLEMTEEGGLHQFSKRVLPKRPSALTLTPEDQILCADKFGDVYSMPLLGQTIEKASNVDMQDQEPPIDELFKPAATSKTVHTKHNLRILELQQKQKKTKKASTTELQFEHNLILGHVSLLTDIASVRLQTPEGRSRTYILTSDRDEHIRVSRSVPQAHIIENFCLGHEQFVNKIHVPSWQPGTLISGGGDDYLLVWDWRTGTIRDKLDLKSLLAQSQTNTGETTTFPISVSGIWSVETMSGSGSIIIACEKMNGLFTFALSSEGQIIIGQSIFKQLSHNVLDVAIVQHEQRIVVSLDIMHRPGSGEITAAHDHSSFVVVLHLQSDGTWEEMKELIAVNTHAQQTKEVLTESLDPTVWSGVFYNAEHLRKRGPLADAEEEL</sequence>
<dbReference type="GO" id="GO:0043527">
    <property type="term" value="C:tRNA methyltransferase complex"/>
    <property type="evidence" value="ECO:0007669"/>
    <property type="project" value="TreeGrafter"/>
</dbReference>
<accession>A0A8H3F761</accession>
<proteinExistence type="inferred from homology"/>
<evidence type="ECO:0000256" key="1">
    <source>
        <dbReference type="ARBA" id="ARBA00004123"/>
    </source>
</evidence>
<evidence type="ECO:0000256" key="6">
    <source>
        <dbReference type="HAMAP-Rule" id="MF_03056"/>
    </source>
</evidence>
<dbReference type="GO" id="GO:0005634">
    <property type="term" value="C:nucleus"/>
    <property type="evidence" value="ECO:0007669"/>
    <property type="project" value="UniProtKB-SubCell"/>
</dbReference>
<reference evidence="8" key="1">
    <citation type="submission" date="2021-03" db="EMBL/GenBank/DDBJ databases">
        <authorList>
            <person name="Tagirdzhanova G."/>
        </authorList>
    </citation>
    <scope>NUCLEOTIDE SEQUENCE</scope>
</reference>
<dbReference type="InterPro" id="IPR036322">
    <property type="entry name" value="WD40_repeat_dom_sf"/>
</dbReference>
<evidence type="ECO:0000313" key="8">
    <source>
        <dbReference type="EMBL" id="CAF9918269.1"/>
    </source>
</evidence>
<evidence type="ECO:0000313" key="9">
    <source>
        <dbReference type="Proteomes" id="UP000664169"/>
    </source>
</evidence>
<dbReference type="UniPathway" id="UPA00989"/>